<dbReference type="PROSITE" id="PS50908">
    <property type="entry name" value="RWD"/>
    <property type="match status" value="1"/>
</dbReference>
<dbReference type="InterPro" id="IPR006575">
    <property type="entry name" value="RWD_dom"/>
</dbReference>
<feature type="region of interest" description="Disordered" evidence="4">
    <location>
        <begin position="314"/>
        <end position="335"/>
    </location>
</feature>
<dbReference type="GO" id="GO:0003723">
    <property type="term" value="F:RNA binding"/>
    <property type="evidence" value="ECO:0007669"/>
    <property type="project" value="TreeGrafter"/>
</dbReference>
<dbReference type="InterPro" id="IPR056328">
    <property type="entry name" value="DSRM_DHX29"/>
</dbReference>
<dbReference type="EMBL" id="JAHRHJ020000001">
    <property type="protein sequence ID" value="KAH9331105.1"/>
    <property type="molecule type" value="Genomic_DNA"/>
</dbReference>
<keyword evidence="3" id="KW-0479">Metal-binding</keyword>
<feature type="non-terminal residue" evidence="9">
    <location>
        <position position="1"/>
    </location>
</feature>
<accession>A0AA38H0J2</accession>
<evidence type="ECO:0000256" key="2">
    <source>
        <dbReference type="ARBA" id="ARBA00022806"/>
    </source>
</evidence>
<evidence type="ECO:0000259" key="7">
    <source>
        <dbReference type="PROSITE" id="PS50908"/>
    </source>
</evidence>
<evidence type="ECO:0000256" key="3">
    <source>
        <dbReference type="PROSITE-ProRule" id="PRU00042"/>
    </source>
</evidence>
<dbReference type="SUPFAM" id="SSF52540">
    <property type="entry name" value="P-loop containing nucleoside triphosphate hydrolases"/>
    <property type="match status" value="1"/>
</dbReference>
<dbReference type="PANTHER" id="PTHR18934:SF145">
    <property type="entry name" value="ATP-DEPENDENT RNA HELICASE DHX57-RELATED"/>
    <property type="match status" value="1"/>
</dbReference>
<keyword evidence="2" id="KW-0347">Helicase</keyword>
<dbReference type="InterPro" id="IPR056890">
    <property type="entry name" value="UBA_DHX29-like"/>
</dbReference>
<keyword evidence="2" id="KW-0067">ATP-binding</keyword>
<keyword evidence="3" id="KW-0863">Zinc-finger</keyword>
<dbReference type="PROSITE" id="PS00028">
    <property type="entry name" value="ZINC_FINGER_C2H2_1"/>
    <property type="match status" value="1"/>
</dbReference>
<keyword evidence="2" id="KW-0547">Nucleotide-binding</keyword>
<dbReference type="SMART" id="SM00358">
    <property type="entry name" value="DSRM"/>
    <property type="match status" value="1"/>
</dbReference>
<feature type="compositionally biased region" description="Polar residues" evidence="4">
    <location>
        <begin position="629"/>
        <end position="640"/>
    </location>
</feature>
<reference evidence="9 10" key="1">
    <citation type="journal article" date="2021" name="Nat. Plants">
        <title>The Taxus genome provides insights into paclitaxel biosynthesis.</title>
        <authorList>
            <person name="Xiong X."/>
            <person name="Gou J."/>
            <person name="Liao Q."/>
            <person name="Li Y."/>
            <person name="Zhou Q."/>
            <person name="Bi G."/>
            <person name="Li C."/>
            <person name="Du R."/>
            <person name="Wang X."/>
            <person name="Sun T."/>
            <person name="Guo L."/>
            <person name="Liang H."/>
            <person name="Lu P."/>
            <person name="Wu Y."/>
            <person name="Zhang Z."/>
            <person name="Ro D.K."/>
            <person name="Shang Y."/>
            <person name="Huang S."/>
            <person name="Yan J."/>
        </authorList>
    </citation>
    <scope>NUCLEOTIDE SEQUENCE [LARGE SCALE GENOMIC DNA]</scope>
    <source>
        <strain evidence="9">Ta-2019</strain>
    </source>
</reference>
<protein>
    <recommendedName>
        <fullName evidence="11">ATP-dependent RNA helicase DHX57</fullName>
    </recommendedName>
</protein>
<dbReference type="InterPro" id="IPR014001">
    <property type="entry name" value="Helicase_ATP-bd"/>
</dbReference>
<evidence type="ECO:0000256" key="4">
    <source>
        <dbReference type="SAM" id="MobiDB-lite"/>
    </source>
</evidence>
<dbReference type="Pfam" id="PF24385">
    <property type="entry name" value="DSRM_DHX29"/>
    <property type="match status" value="1"/>
</dbReference>
<evidence type="ECO:0000259" key="8">
    <source>
        <dbReference type="PROSITE" id="PS51192"/>
    </source>
</evidence>
<feature type="region of interest" description="Disordered" evidence="4">
    <location>
        <begin position="629"/>
        <end position="651"/>
    </location>
</feature>
<dbReference type="SUPFAM" id="SSF54768">
    <property type="entry name" value="dsRNA-binding domain-like"/>
    <property type="match status" value="1"/>
</dbReference>
<dbReference type="GO" id="GO:0008270">
    <property type="term" value="F:zinc ion binding"/>
    <property type="evidence" value="ECO:0007669"/>
    <property type="project" value="UniProtKB-KW"/>
</dbReference>
<gene>
    <name evidence="9" type="ORF">KI387_003213</name>
</gene>
<dbReference type="Pfam" id="PF05773">
    <property type="entry name" value="RWD"/>
    <property type="match status" value="1"/>
</dbReference>
<feature type="region of interest" description="Disordered" evidence="4">
    <location>
        <begin position="56"/>
        <end position="86"/>
    </location>
</feature>
<dbReference type="PANTHER" id="PTHR18934">
    <property type="entry name" value="ATP-DEPENDENT RNA HELICASE"/>
    <property type="match status" value="1"/>
</dbReference>
<dbReference type="InterPro" id="IPR016135">
    <property type="entry name" value="UBQ-conjugating_enzyme/RWD"/>
</dbReference>
<keyword evidence="1" id="KW-0378">Hydrolase</keyword>
<feature type="domain" description="UBA" evidence="5">
    <location>
        <begin position="413"/>
        <end position="454"/>
    </location>
</feature>
<keyword evidence="3" id="KW-0862">Zinc</keyword>
<sequence length="842" mass="94934">MNSNFNSKSKQRHVYKSGAAGCGGKAAPTTAKNAGQVIQCTYCDRTFKQDGRYKEHLKNKHADEDPEQAQSTNLHENPPAFTSLGDASLISTQGSSQSSYPVKMPKALLHEWCQKNKKPVPRFKHVEVEGGFHCRVVLPDPKKSEEDVILWYNGKNAQTSQEAQHCASVMALYHVMGDRRLDRILPYEYRQQWLELEKTAEKKKISVNTTVPKPRSRPFPVQELQSVFMSENNRQLVEGLLINIDKNNIAKNDVVSFNSKDSFPLHDVECGSEVIDIDKSEDSMHNNDARGFNNDGSEKINHMKCKARLVKGHPDWASSQDPVNLETGSHDGISEKKSDTHIKEQMRFKLTHMGFKEHYINAALRESNEISAALDWLMLHVPENQLPYKFTPKASKANVQVLINSNDDNSKHLPSEKISVEHLQEYGYGFDNCILALSDAGGDEDIALHKLFMQTVKGKICLNSYNEFEKNGKAELQELRSEELVALQSIFGEEAISLSLTLFKFNVNLTQTSLMPLEMEVKVLPGTYYPFEIPIVAFRGPNLSSKLLLQLTRKVGERAVELVGSQMIYELFCVAAELAEPLILKHSLEIQTLETRSTDRMVSDSDSTEYQKTFLTSPFKDNFTTTSDVTSSHTCPSPKQQHSDGKWPKNGEKITVSKNTHGTQKDYHNINLQMKKEWDCLQTSQIHSEIWATRKKLPAFQKKESVVYAVRNSSVSIICGQTGCGKSTQVPQYLLEDYIDRGSGCLCNIICTQPRRVSAIGLAERVARERGGMPGETVGYSVRLESCHSSRTKILFCTTGVLLRRLLSDPYLHDVTHVIVDEVHERTMEGDLLLLLLQEHLK</sequence>
<dbReference type="CDD" id="cd11605">
    <property type="entry name" value="RWD_DRWD_ELF-like"/>
    <property type="match status" value="1"/>
</dbReference>
<keyword evidence="10" id="KW-1185">Reference proteome</keyword>
<evidence type="ECO:0000313" key="9">
    <source>
        <dbReference type="EMBL" id="KAH9331105.1"/>
    </source>
</evidence>
<dbReference type="InterPro" id="IPR027417">
    <property type="entry name" value="P-loop_NTPase"/>
</dbReference>
<feature type="domain" description="C2H2-type" evidence="6">
    <location>
        <begin position="38"/>
        <end position="66"/>
    </location>
</feature>
<dbReference type="SUPFAM" id="SSF54495">
    <property type="entry name" value="UBC-like"/>
    <property type="match status" value="1"/>
</dbReference>
<dbReference type="CDD" id="cd17917">
    <property type="entry name" value="DEXHc_RHA-like"/>
    <property type="match status" value="1"/>
</dbReference>
<dbReference type="AlphaFoldDB" id="A0AA38H0J2"/>
<dbReference type="InterPro" id="IPR014720">
    <property type="entry name" value="dsRBD_dom"/>
</dbReference>
<name>A0AA38H0J2_TAXCH</name>
<dbReference type="SMART" id="SM00487">
    <property type="entry name" value="DEXDc"/>
    <property type="match status" value="1"/>
</dbReference>
<evidence type="ECO:0008006" key="11">
    <source>
        <dbReference type="Google" id="ProtNLM"/>
    </source>
</evidence>
<dbReference type="Gene3D" id="1.10.8.10">
    <property type="entry name" value="DNA helicase RuvA subunit, C-terminal domain"/>
    <property type="match status" value="1"/>
</dbReference>
<dbReference type="Pfam" id="PF24899">
    <property type="entry name" value="UBA_DHX29"/>
    <property type="match status" value="1"/>
</dbReference>
<dbReference type="GO" id="GO:0016787">
    <property type="term" value="F:hydrolase activity"/>
    <property type="evidence" value="ECO:0007669"/>
    <property type="project" value="UniProtKB-KW"/>
</dbReference>
<feature type="domain" description="Helicase ATP-binding" evidence="8">
    <location>
        <begin position="707"/>
        <end position="835"/>
    </location>
</feature>
<comment type="caution">
    <text evidence="9">The sequence shown here is derived from an EMBL/GenBank/DDBJ whole genome shotgun (WGS) entry which is preliminary data.</text>
</comment>
<proteinExistence type="predicted"/>
<dbReference type="Gene3D" id="3.30.160.20">
    <property type="match status" value="1"/>
</dbReference>
<evidence type="ECO:0000259" key="6">
    <source>
        <dbReference type="PROSITE" id="PS50157"/>
    </source>
</evidence>
<dbReference type="PROSITE" id="PS51192">
    <property type="entry name" value="HELICASE_ATP_BIND_1"/>
    <property type="match status" value="1"/>
</dbReference>
<dbReference type="Gene3D" id="3.10.110.10">
    <property type="entry name" value="Ubiquitin Conjugating Enzyme"/>
    <property type="match status" value="1"/>
</dbReference>
<dbReference type="OMA" id="FMSENNR"/>
<dbReference type="SUPFAM" id="SSF46934">
    <property type="entry name" value="UBA-like"/>
    <property type="match status" value="1"/>
</dbReference>
<dbReference type="Proteomes" id="UP000824469">
    <property type="component" value="Unassembled WGS sequence"/>
</dbReference>
<evidence type="ECO:0000256" key="1">
    <source>
        <dbReference type="ARBA" id="ARBA00022801"/>
    </source>
</evidence>
<organism evidence="9 10">
    <name type="scientific">Taxus chinensis</name>
    <name type="common">Chinese yew</name>
    <name type="synonym">Taxus wallichiana var. chinensis</name>
    <dbReference type="NCBI Taxonomy" id="29808"/>
    <lineage>
        <taxon>Eukaryota</taxon>
        <taxon>Viridiplantae</taxon>
        <taxon>Streptophyta</taxon>
        <taxon>Embryophyta</taxon>
        <taxon>Tracheophyta</taxon>
        <taxon>Spermatophyta</taxon>
        <taxon>Pinopsida</taxon>
        <taxon>Pinidae</taxon>
        <taxon>Conifers II</taxon>
        <taxon>Cupressales</taxon>
        <taxon>Taxaceae</taxon>
        <taxon>Taxus</taxon>
    </lineage>
</organism>
<dbReference type="PROSITE" id="PS50030">
    <property type="entry name" value="UBA"/>
    <property type="match status" value="1"/>
</dbReference>
<feature type="domain" description="RWD" evidence="7">
    <location>
        <begin position="482"/>
        <end position="582"/>
    </location>
</feature>
<evidence type="ECO:0000313" key="10">
    <source>
        <dbReference type="Proteomes" id="UP000824469"/>
    </source>
</evidence>
<feature type="compositionally biased region" description="Basic and acidic residues" evidence="4">
    <location>
        <begin position="641"/>
        <end position="651"/>
    </location>
</feature>
<dbReference type="CDD" id="cd00048">
    <property type="entry name" value="DSRM_SF"/>
    <property type="match status" value="1"/>
</dbReference>
<dbReference type="InterPro" id="IPR015940">
    <property type="entry name" value="UBA"/>
</dbReference>
<dbReference type="SMART" id="SM00355">
    <property type="entry name" value="ZnF_C2H2"/>
    <property type="match status" value="1"/>
</dbReference>
<dbReference type="GO" id="GO:0004386">
    <property type="term" value="F:helicase activity"/>
    <property type="evidence" value="ECO:0007669"/>
    <property type="project" value="UniProtKB-KW"/>
</dbReference>
<dbReference type="InterPro" id="IPR009060">
    <property type="entry name" value="UBA-like_sf"/>
</dbReference>
<dbReference type="InterPro" id="IPR013087">
    <property type="entry name" value="Znf_C2H2_type"/>
</dbReference>
<evidence type="ECO:0000259" key="5">
    <source>
        <dbReference type="PROSITE" id="PS50030"/>
    </source>
</evidence>
<dbReference type="Gene3D" id="3.40.50.300">
    <property type="entry name" value="P-loop containing nucleotide triphosphate hydrolases"/>
    <property type="match status" value="1"/>
</dbReference>
<dbReference type="PROSITE" id="PS50157">
    <property type="entry name" value="ZINC_FINGER_C2H2_2"/>
    <property type="match status" value="1"/>
</dbReference>